<evidence type="ECO:0000256" key="2">
    <source>
        <dbReference type="ARBA" id="ARBA00022485"/>
    </source>
</evidence>
<dbReference type="InterPro" id="IPR009051">
    <property type="entry name" value="Helical_ferredxn"/>
</dbReference>
<evidence type="ECO:0000256" key="4">
    <source>
        <dbReference type="ARBA" id="ARBA00022982"/>
    </source>
</evidence>
<dbReference type="InterPro" id="IPR037171">
    <property type="entry name" value="NagB/RpiA_transferase-like"/>
</dbReference>
<proteinExistence type="predicted"/>
<keyword evidence="3" id="KW-0677">Repeat</keyword>
<dbReference type="Pfam" id="PF02589">
    <property type="entry name" value="LUD_dom"/>
    <property type="match status" value="1"/>
</dbReference>
<dbReference type="PROSITE" id="PS00198">
    <property type="entry name" value="4FE4S_FER_1"/>
    <property type="match status" value="1"/>
</dbReference>
<keyword evidence="2" id="KW-0479">Metal-binding</keyword>
<dbReference type="PANTHER" id="PTHR47153:SF2">
    <property type="entry name" value="LACTATE UTILIZATION PROTEIN B"/>
    <property type="match status" value="1"/>
</dbReference>
<gene>
    <name evidence="6" type="ORF">MNBD_BACTEROID01-1084</name>
</gene>
<dbReference type="Gene3D" id="1.10.1060.10">
    <property type="entry name" value="Alpha-helical ferredoxin"/>
    <property type="match status" value="1"/>
</dbReference>
<organism evidence="6">
    <name type="scientific">hydrothermal vent metagenome</name>
    <dbReference type="NCBI Taxonomy" id="652676"/>
    <lineage>
        <taxon>unclassified sequences</taxon>
        <taxon>metagenomes</taxon>
        <taxon>ecological metagenomes</taxon>
    </lineage>
</organism>
<keyword evidence="2" id="KW-0411">Iron-sulfur</keyword>
<accession>A0A3B0U0H5</accession>
<dbReference type="InterPro" id="IPR017900">
    <property type="entry name" value="4Fe4S_Fe_S_CS"/>
</dbReference>
<dbReference type="AlphaFoldDB" id="A0A3B0U0H5"/>
<name>A0A3B0U0H5_9ZZZZ</name>
<dbReference type="InterPro" id="IPR024185">
    <property type="entry name" value="FTHF_cligase-like_sf"/>
</dbReference>
<dbReference type="EMBL" id="UOEP01000095">
    <property type="protein sequence ID" value="VAW19207.1"/>
    <property type="molecule type" value="Genomic_DNA"/>
</dbReference>
<dbReference type="InterPro" id="IPR003741">
    <property type="entry name" value="LUD_dom"/>
</dbReference>
<dbReference type="SUPFAM" id="SSF54862">
    <property type="entry name" value="4Fe-4S ferredoxins"/>
    <property type="match status" value="1"/>
</dbReference>
<evidence type="ECO:0000259" key="5">
    <source>
        <dbReference type="PROSITE" id="PS51379"/>
    </source>
</evidence>
<dbReference type="InterPro" id="IPR017896">
    <property type="entry name" value="4Fe4S_Fe-S-bd"/>
</dbReference>
<dbReference type="PROSITE" id="PS51379">
    <property type="entry name" value="4FE4S_FER_2"/>
    <property type="match status" value="1"/>
</dbReference>
<dbReference type="GO" id="GO:0051539">
    <property type="term" value="F:4 iron, 4 sulfur cluster binding"/>
    <property type="evidence" value="ECO:0007669"/>
    <property type="project" value="UniProtKB-KW"/>
</dbReference>
<evidence type="ECO:0000256" key="1">
    <source>
        <dbReference type="ARBA" id="ARBA00022448"/>
    </source>
</evidence>
<keyword evidence="4" id="KW-0249">Electron transport</keyword>
<evidence type="ECO:0000256" key="3">
    <source>
        <dbReference type="ARBA" id="ARBA00022737"/>
    </source>
</evidence>
<dbReference type="PANTHER" id="PTHR47153">
    <property type="entry name" value="LACTATE UTILIZATION PROTEIN B"/>
    <property type="match status" value="1"/>
</dbReference>
<evidence type="ECO:0000313" key="6">
    <source>
        <dbReference type="EMBL" id="VAW19207.1"/>
    </source>
</evidence>
<dbReference type="Pfam" id="PF13183">
    <property type="entry name" value="Fer4_8"/>
    <property type="match status" value="1"/>
</dbReference>
<feature type="domain" description="4Fe-4S ferredoxin-type" evidence="5">
    <location>
        <begin position="301"/>
        <end position="331"/>
    </location>
</feature>
<reference evidence="6" key="1">
    <citation type="submission" date="2018-06" db="EMBL/GenBank/DDBJ databases">
        <authorList>
            <person name="Zhirakovskaya E."/>
        </authorList>
    </citation>
    <scope>NUCLEOTIDE SEQUENCE</scope>
</reference>
<keyword evidence="2" id="KW-0408">Iron</keyword>
<protein>
    <submittedName>
        <fullName evidence="6">Predicted L-lactate dehydrogenase, Iron-sulfur cluster-binding subunit YkgF</fullName>
    </submittedName>
</protein>
<sequence length="456" mass="50403">MLYQKKKFLKKSKIAFDPKHRETIRHNISKYDAAAVAGKNRYLDFELAKQRASFLKEKAINNLGGYLEEFETNITARGAEVLWARDAEEAIGHVKKVLEGVKASFLVKSKSMTTEEIEFNENIEGLGIESVETDLGEFIVKEAGEKPYHILTPAMHKSKQDIAELFNKKFNTPVDLTAEDLTLFVRNRLRQKFTSAQVGVTGANFIVADVGGIGLTENEGNGLMSVAFPKIHIVLAGIEKVIPSVKDIPLFLPLLAATGTGQQISVYNSLLLGPGGRGEIDGPVRMVVILLDNGRSDLLNEKEQSLALKCIRCGACLNTCPIYKNIGGHTYNTTYSGPIGSVITPFYKGFKDFGHLSFASTLCGKCSETCPVKIPLHYLLLLNRKKSVEGGKGRTAWDYGMKAYQYIFSKRGRLDSVNGAVKNLAIKLCGHPLGKKKDVPEFSYRSFSKQWGNKIK</sequence>
<dbReference type="GO" id="GO:0006089">
    <property type="term" value="P:lactate metabolic process"/>
    <property type="evidence" value="ECO:0007669"/>
    <property type="project" value="InterPro"/>
</dbReference>
<keyword evidence="2" id="KW-0004">4Fe-4S</keyword>
<keyword evidence="1" id="KW-0813">Transport</keyword>
<dbReference type="InterPro" id="IPR004452">
    <property type="entry name" value="LutB/LldF"/>
</dbReference>
<dbReference type="SUPFAM" id="SSF100950">
    <property type="entry name" value="NagB/RpiA/CoA transferase-like"/>
    <property type="match status" value="1"/>
</dbReference>
<dbReference type="Gene3D" id="3.40.50.10420">
    <property type="entry name" value="NagB/RpiA/CoA transferase-like"/>
    <property type="match status" value="1"/>
</dbReference>